<dbReference type="AlphaFoldDB" id="A0A4Q2DL79"/>
<feature type="compositionally biased region" description="Low complexity" evidence="1">
    <location>
        <begin position="260"/>
        <end position="289"/>
    </location>
</feature>
<dbReference type="EMBL" id="SDEE01000137">
    <property type="protein sequence ID" value="RXW20699.1"/>
    <property type="molecule type" value="Genomic_DNA"/>
</dbReference>
<protein>
    <submittedName>
        <fullName evidence="2">Uncharacterized protein</fullName>
    </submittedName>
</protein>
<dbReference type="Proteomes" id="UP000290288">
    <property type="component" value="Unassembled WGS sequence"/>
</dbReference>
<feature type="compositionally biased region" description="Basic residues" evidence="1">
    <location>
        <begin position="594"/>
        <end position="606"/>
    </location>
</feature>
<accession>A0A4Q2DL79</accession>
<gene>
    <name evidence="2" type="ORF">EST38_g5168</name>
</gene>
<organism evidence="2 3">
    <name type="scientific">Candolleomyces aberdarensis</name>
    <dbReference type="NCBI Taxonomy" id="2316362"/>
    <lineage>
        <taxon>Eukaryota</taxon>
        <taxon>Fungi</taxon>
        <taxon>Dikarya</taxon>
        <taxon>Basidiomycota</taxon>
        <taxon>Agaricomycotina</taxon>
        <taxon>Agaricomycetes</taxon>
        <taxon>Agaricomycetidae</taxon>
        <taxon>Agaricales</taxon>
        <taxon>Agaricineae</taxon>
        <taxon>Psathyrellaceae</taxon>
        <taxon>Candolleomyces</taxon>
    </lineage>
</organism>
<evidence type="ECO:0000313" key="2">
    <source>
        <dbReference type="EMBL" id="RXW20699.1"/>
    </source>
</evidence>
<feature type="region of interest" description="Disordered" evidence="1">
    <location>
        <begin position="170"/>
        <end position="216"/>
    </location>
</feature>
<feature type="compositionally biased region" description="Basic and acidic residues" evidence="1">
    <location>
        <begin position="315"/>
        <end position="332"/>
    </location>
</feature>
<sequence length="671" mass="72024">MAAFLLHAYNAYLRAGPISQSTTDRPILPPAVDLSRMNAITVSLSTPPTTSLPLCPTKKRPTARAPSALEKASRKLSFKGRFADVAINTGNTQVVISGVTAVDNGLYASKDGSDYGRKSLPKEPLSRHSSSASYSSSFACPLARKVPFDSMLMSFEPPLDVSVPRLTARDSKLDEDDDGEPGYAYIYTNGPTSNGKQDRQPQMDPLDVGHPFPFQPRQYYSAQHTHSDTNLTDRAVENSSSSTAPASPVLSSPPAPIDIPPSKFSNPYPTPRSTPTTTAFTERSSSPDVPTSPTPSPQSSRSFRSALNSRTIPFYDEHSPSSSERLGRDPDRTSFGSSSTQMPPRSTSPTPTPTRAPTPGLGFTPFLGSYVRKRDSTSSKSRPRPPSPSAILANLRKGKARTLPSKHESISESLAQSFEGIRNGLGGSNGKTKYPLRSSNSQSSLGLGLGIGGGFKFPTLSRRASEIGKGSRNGSTYSLTETAENVDDGDFMDLRDPFACPNFMHEGKVRIVSQVKGGRESRTGYREDDLFEPDADDLGSLPASLGRNKGGKMSAWGKLPSPASSSSSAPSTPSSARYYQYPRSPAPTPTKTPVKSKRRGEKKGKSKDRSCKAESSRSGGSGGSESSCRELPGREFCEDVDFLCEEALVAQQLLMKLDEKEKAASEGCSQR</sequence>
<keyword evidence="3" id="KW-1185">Reference proteome</keyword>
<feature type="region of interest" description="Disordered" evidence="1">
    <location>
        <begin position="108"/>
        <end position="133"/>
    </location>
</feature>
<feature type="region of interest" description="Disordered" evidence="1">
    <location>
        <begin position="50"/>
        <end position="69"/>
    </location>
</feature>
<name>A0A4Q2DL79_9AGAR</name>
<feature type="compositionally biased region" description="Low complexity" evidence="1">
    <location>
        <begin position="560"/>
        <end position="576"/>
    </location>
</feature>
<proteinExistence type="predicted"/>
<feature type="compositionally biased region" description="Basic and acidic residues" evidence="1">
    <location>
        <begin position="111"/>
        <end position="126"/>
    </location>
</feature>
<feature type="region of interest" description="Disordered" evidence="1">
    <location>
        <begin position="234"/>
        <end position="397"/>
    </location>
</feature>
<dbReference type="OrthoDB" id="3018289at2759"/>
<feature type="compositionally biased region" description="Basic and acidic residues" evidence="1">
    <location>
        <begin position="517"/>
        <end position="528"/>
    </location>
</feature>
<evidence type="ECO:0000256" key="1">
    <source>
        <dbReference type="SAM" id="MobiDB-lite"/>
    </source>
</evidence>
<feature type="compositionally biased region" description="Low complexity" evidence="1">
    <location>
        <begin position="239"/>
        <end position="250"/>
    </location>
</feature>
<comment type="caution">
    <text evidence="2">The sequence shown here is derived from an EMBL/GenBank/DDBJ whole genome shotgun (WGS) entry which is preliminary data.</text>
</comment>
<evidence type="ECO:0000313" key="3">
    <source>
        <dbReference type="Proteomes" id="UP000290288"/>
    </source>
</evidence>
<feature type="region of interest" description="Disordered" evidence="1">
    <location>
        <begin position="515"/>
        <end position="630"/>
    </location>
</feature>
<reference evidence="2 3" key="1">
    <citation type="submission" date="2019-01" db="EMBL/GenBank/DDBJ databases">
        <title>Draft genome sequence of Psathyrella aberdarensis IHI B618.</title>
        <authorList>
            <person name="Buettner E."/>
            <person name="Kellner H."/>
        </authorList>
    </citation>
    <scope>NUCLEOTIDE SEQUENCE [LARGE SCALE GENOMIC DNA]</scope>
    <source>
        <strain evidence="2 3">IHI B618</strain>
    </source>
</reference>
<feature type="compositionally biased region" description="Low complexity" evidence="1">
    <location>
        <begin position="337"/>
        <end position="349"/>
    </location>
</feature>